<dbReference type="EMBL" id="SNZG01000016">
    <property type="protein sequence ID" value="TDR38458.1"/>
    <property type="molecule type" value="Genomic_DNA"/>
</dbReference>
<gene>
    <name evidence="2" type="ORF">DFR61_11615</name>
    <name evidence="1" type="ORF">NCTC10597_00212</name>
</gene>
<evidence type="ECO:0000313" key="3">
    <source>
        <dbReference type="Proteomes" id="UP000254330"/>
    </source>
</evidence>
<dbReference type="Proteomes" id="UP000294641">
    <property type="component" value="Unassembled WGS sequence"/>
</dbReference>
<dbReference type="OrthoDB" id="1114958at2"/>
<reference evidence="2 4" key="2">
    <citation type="submission" date="2019-03" db="EMBL/GenBank/DDBJ databases">
        <title>Genomic Encyclopedia of Type Strains, Phase IV (KMG-IV): sequencing the most valuable type-strain genomes for metagenomic binning, comparative biology and taxonomic classification.</title>
        <authorList>
            <person name="Goeker M."/>
        </authorList>
    </citation>
    <scope>NUCLEOTIDE SEQUENCE [LARGE SCALE GENOMIC DNA]</scope>
    <source>
        <strain evidence="2 4">DSM 20580</strain>
    </source>
</reference>
<accession>A0A8B4Q5P0</accession>
<dbReference type="RefSeq" id="WP_109349626.1">
    <property type="nucleotide sequence ID" value="NZ_BJUE01000009.1"/>
</dbReference>
<dbReference type="AlphaFoldDB" id="A0A8B4Q5P0"/>
<dbReference type="Proteomes" id="UP000254330">
    <property type="component" value="Unassembled WGS sequence"/>
</dbReference>
<proteinExistence type="predicted"/>
<sequence>MKKFLVIFIILSAIAGVYSYKWFSQSNSAMPIAVNPPIKKIASNNPIDSGVGDRAIQKLEKKYGDLLYESTDDFDSTLNSDSDRVSEVVSFGVTNDVLKKLKTSKRAAFQEIVDDPQFHKQLWHRFSSIIPLENRKMISEFKIMTDGKDGTLGYVQQKGDLSDWTLALDFKDASNLNGLYATIVHEYGHLFSLNAYEFDENAKCSNYNPGQPCLKKDAYLNEFYDRFWKTSLYNEWKSVDDIETDQDAQSAFFLEHSDEFLTEYSTSHPTEDFAEAWMYFILSEKPVRYNVADDKILFFYKYPELVQLRNVILTNLLKNYK</sequence>
<evidence type="ECO:0000313" key="2">
    <source>
        <dbReference type="EMBL" id="TDR38458.1"/>
    </source>
</evidence>
<protein>
    <submittedName>
        <fullName evidence="1">Uncharacterized protein</fullName>
    </submittedName>
</protein>
<name>A0A8B4Q5P0_9BACL</name>
<dbReference type="EMBL" id="UGNP01000001">
    <property type="protein sequence ID" value="STX08548.1"/>
    <property type="molecule type" value="Genomic_DNA"/>
</dbReference>
<evidence type="ECO:0000313" key="4">
    <source>
        <dbReference type="Proteomes" id="UP000294641"/>
    </source>
</evidence>
<organism evidence="1 3">
    <name type="scientific">Kurthia zopfii</name>
    <dbReference type="NCBI Taxonomy" id="1650"/>
    <lineage>
        <taxon>Bacteria</taxon>
        <taxon>Bacillati</taxon>
        <taxon>Bacillota</taxon>
        <taxon>Bacilli</taxon>
        <taxon>Bacillales</taxon>
        <taxon>Caryophanaceae</taxon>
        <taxon>Kurthia</taxon>
    </lineage>
</organism>
<reference evidence="1 3" key="1">
    <citation type="submission" date="2018-06" db="EMBL/GenBank/DDBJ databases">
        <authorList>
            <consortium name="Pathogen Informatics"/>
            <person name="Doyle S."/>
        </authorList>
    </citation>
    <scope>NUCLEOTIDE SEQUENCE [LARGE SCALE GENOMIC DNA]</scope>
    <source>
        <strain evidence="1 3">NCTC10597</strain>
    </source>
</reference>
<comment type="caution">
    <text evidence="1">The sequence shown here is derived from an EMBL/GenBank/DDBJ whole genome shotgun (WGS) entry which is preliminary data.</text>
</comment>
<evidence type="ECO:0000313" key="1">
    <source>
        <dbReference type="EMBL" id="STX08548.1"/>
    </source>
</evidence>
<keyword evidence="4" id="KW-1185">Reference proteome</keyword>